<dbReference type="AlphaFoldDB" id="A0AA36HEK6"/>
<evidence type="ECO:0000313" key="1">
    <source>
        <dbReference type="EMBL" id="CAJ0608921.1"/>
    </source>
</evidence>
<evidence type="ECO:0000313" key="2">
    <source>
        <dbReference type="Proteomes" id="UP001176961"/>
    </source>
</evidence>
<comment type="caution">
    <text evidence="1">The sequence shown here is derived from an EMBL/GenBank/DDBJ whole genome shotgun (WGS) entry which is preliminary data.</text>
</comment>
<accession>A0AA36HEK6</accession>
<keyword evidence="2" id="KW-1185">Reference proteome</keyword>
<dbReference type="Proteomes" id="UP001176961">
    <property type="component" value="Unassembled WGS sequence"/>
</dbReference>
<organism evidence="1 2">
    <name type="scientific">Cylicocyclus nassatus</name>
    <name type="common">Nematode worm</name>
    <dbReference type="NCBI Taxonomy" id="53992"/>
    <lineage>
        <taxon>Eukaryota</taxon>
        <taxon>Metazoa</taxon>
        <taxon>Ecdysozoa</taxon>
        <taxon>Nematoda</taxon>
        <taxon>Chromadorea</taxon>
        <taxon>Rhabditida</taxon>
        <taxon>Rhabditina</taxon>
        <taxon>Rhabditomorpha</taxon>
        <taxon>Strongyloidea</taxon>
        <taxon>Strongylidae</taxon>
        <taxon>Cylicocyclus</taxon>
    </lineage>
</organism>
<reference evidence="1" key="1">
    <citation type="submission" date="2023-07" db="EMBL/GenBank/DDBJ databases">
        <authorList>
            <consortium name="CYATHOMIX"/>
        </authorList>
    </citation>
    <scope>NUCLEOTIDE SEQUENCE</scope>
    <source>
        <strain evidence="1">N/A</strain>
    </source>
</reference>
<dbReference type="EMBL" id="CATQJL010000326">
    <property type="protein sequence ID" value="CAJ0608921.1"/>
    <property type="molecule type" value="Genomic_DNA"/>
</dbReference>
<evidence type="ECO:0008006" key="3">
    <source>
        <dbReference type="Google" id="ProtNLM"/>
    </source>
</evidence>
<gene>
    <name evidence="1" type="ORF">CYNAS_LOCUS20904</name>
</gene>
<name>A0AA36HEK6_CYLNA</name>
<proteinExistence type="predicted"/>
<sequence>MLVMLLMTISASAAPIEDGDTYNRLDMCRTLLDDENCSRTMPIFHKLYPVTKIGDRLIIRVNPESRPHYGIHSDFLPYNCHVIRRDQPTTEDNAFVLGGCPRKSNVAIYHSKAPVRIQFTMRDVLDGYGLQMSGNYTVKCVVGECSRKEGSTINRCPDYDHCEKGDPWHPDLSYVNVHQLPAYINLQYYPMYRTAK</sequence>
<protein>
    <recommendedName>
        <fullName evidence="3">ZP domain-containing protein</fullName>
    </recommendedName>
</protein>